<dbReference type="PANTHER" id="PTHR10237:SF15">
    <property type="entry name" value="LD37257P"/>
    <property type="match status" value="1"/>
</dbReference>
<evidence type="ECO:0000256" key="3">
    <source>
        <dbReference type="ARBA" id="ARBA00022833"/>
    </source>
</evidence>
<dbReference type="RefSeq" id="XP_001876481.1">
    <property type="nucleotide sequence ID" value="XM_001876446.1"/>
</dbReference>
<dbReference type="InterPro" id="IPR024119">
    <property type="entry name" value="TF_DEAF-1"/>
</dbReference>
<keyword evidence="3" id="KW-0862">Zinc</keyword>
<dbReference type="PANTHER" id="PTHR10237">
    <property type="entry name" value="DEFORMED EPIDERMAL AUTOREGULATORY FACTOR 1 HOMOLOG SUPPRESSIN"/>
    <property type="match status" value="1"/>
</dbReference>
<dbReference type="EMBL" id="DS547094">
    <property type="protein sequence ID" value="EDR12217.1"/>
    <property type="molecule type" value="Genomic_DNA"/>
</dbReference>
<dbReference type="GO" id="GO:0008270">
    <property type="term" value="F:zinc ion binding"/>
    <property type="evidence" value="ECO:0007669"/>
    <property type="project" value="UniProtKB-KW"/>
</dbReference>
<dbReference type="OrthoDB" id="432970at2759"/>
<evidence type="ECO:0000313" key="6">
    <source>
        <dbReference type="EMBL" id="EDR12217.1"/>
    </source>
</evidence>
<dbReference type="PROSITE" id="PS50865">
    <property type="entry name" value="ZF_MYND_2"/>
    <property type="match status" value="1"/>
</dbReference>
<evidence type="ECO:0000256" key="4">
    <source>
        <dbReference type="PROSITE-ProRule" id="PRU00134"/>
    </source>
</evidence>
<organism evidence="7">
    <name type="scientific">Laccaria bicolor (strain S238N-H82 / ATCC MYA-4686)</name>
    <name type="common">Bicoloured deceiver</name>
    <name type="synonym">Laccaria laccata var. bicolor</name>
    <dbReference type="NCBI Taxonomy" id="486041"/>
    <lineage>
        <taxon>Eukaryota</taxon>
        <taxon>Fungi</taxon>
        <taxon>Dikarya</taxon>
        <taxon>Basidiomycota</taxon>
        <taxon>Agaricomycotina</taxon>
        <taxon>Agaricomycetes</taxon>
        <taxon>Agaricomycetidae</taxon>
        <taxon>Agaricales</taxon>
        <taxon>Agaricineae</taxon>
        <taxon>Hydnangiaceae</taxon>
        <taxon>Laccaria</taxon>
    </lineage>
</organism>
<keyword evidence="2 4" id="KW-0863">Zinc-finger</keyword>
<dbReference type="GeneID" id="6072253"/>
<dbReference type="Gene3D" id="6.10.140.2220">
    <property type="match status" value="1"/>
</dbReference>
<feature type="domain" description="MYND-type" evidence="5">
    <location>
        <begin position="1124"/>
        <end position="1163"/>
    </location>
</feature>
<proteinExistence type="predicted"/>
<name>B0CZV2_LACBS</name>
<dbReference type="InterPro" id="IPR027974">
    <property type="entry name" value="DUF4470"/>
</dbReference>
<dbReference type="SUPFAM" id="SSF144232">
    <property type="entry name" value="HIT/MYND zinc finger-like"/>
    <property type="match status" value="1"/>
</dbReference>
<dbReference type="InParanoid" id="B0CZV2"/>
<dbReference type="Pfam" id="PF14737">
    <property type="entry name" value="DUF4470"/>
    <property type="match status" value="1"/>
</dbReference>
<dbReference type="AlphaFoldDB" id="B0CZV2"/>
<dbReference type="KEGG" id="lbc:LACBIDRAFT_311372"/>
<reference evidence="6 7" key="1">
    <citation type="journal article" date="2008" name="Nature">
        <title>The genome of Laccaria bicolor provides insights into mycorrhizal symbiosis.</title>
        <authorList>
            <person name="Martin F."/>
            <person name="Aerts A."/>
            <person name="Ahren D."/>
            <person name="Brun A."/>
            <person name="Danchin E.G.J."/>
            <person name="Duchaussoy F."/>
            <person name="Gibon J."/>
            <person name="Kohler A."/>
            <person name="Lindquist E."/>
            <person name="Pereda V."/>
            <person name="Salamov A."/>
            <person name="Shapiro H.J."/>
            <person name="Wuyts J."/>
            <person name="Blaudez D."/>
            <person name="Buee M."/>
            <person name="Brokstein P."/>
            <person name="Canbaeck B."/>
            <person name="Cohen D."/>
            <person name="Courty P.E."/>
            <person name="Coutinho P.M."/>
            <person name="Delaruelle C."/>
            <person name="Detter J.C."/>
            <person name="Deveau A."/>
            <person name="DiFazio S."/>
            <person name="Duplessis S."/>
            <person name="Fraissinet-Tachet L."/>
            <person name="Lucic E."/>
            <person name="Frey-Klett P."/>
            <person name="Fourrey C."/>
            <person name="Feussner I."/>
            <person name="Gay G."/>
            <person name="Grimwood J."/>
            <person name="Hoegger P.J."/>
            <person name="Jain P."/>
            <person name="Kilaru S."/>
            <person name="Labbe J."/>
            <person name="Lin Y.C."/>
            <person name="Legue V."/>
            <person name="Le Tacon F."/>
            <person name="Marmeisse R."/>
            <person name="Melayah D."/>
            <person name="Montanini B."/>
            <person name="Muratet M."/>
            <person name="Nehls U."/>
            <person name="Niculita-Hirzel H."/>
            <person name="Oudot-Le Secq M.P."/>
            <person name="Peter M."/>
            <person name="Quesneville H."/>
            <person name="Rajashekar B."/>
            <person name="Reich M."/>
            <person name="Rouhier N."/>
            <person name="Schmutz J."/>
            <person name="Yin T."/>
            <person name="Chalot M."/>
            <person name="Henrissat B."/>
            <person name="Kuees U."/>
            <person name="Lucas S."/>
            <person name="Van de Peer Y."/>
            <person name="Podila G.K."/>
            <person name="Polle A."/>
            <person name="Pukkila P.J."/>
            <person name="Richardson P.M."/>
            <person name="Rouze P."/>
            <person name="Sanders I.R."/>
            <person name="Stajich J.E."/>
            <person name="Tunlid A."/>
            <person name="Tuskan G."/>
            <person name="Grigoriev I.V."/>
        </authorList>
    </citation>
    <scope>NUCLEOTIDE SEQUENCE [LARGE SCALE GENOMIC DNA]</scope>
    <source>
        <strain evidence="7">S238N-H82 / ATCC MYA-4686</strain>
    </source>
</reference>
<dbReference type="InterPro" id="IPR002893">
    <property type="entry name" value="Znf_MYND"/>
</dbReference>
<dbReference type="HOGENOM" id="CLU_007974_0_1_1"/>
<dbReference type="Proteomes" id="UP000001194">
    <property type="component" value="Unassembled WGS sequence"/>
</dbReference>
<gene>
    <name evidence="6" type="ORF">LACBIDRAFT_311372</name>
</gene>
<evidence type="ECO:0000259" key="5">
    <source>
        <dbReference type="PROSITE" id="PS50865"/>
    </source>
</evidence>
<sequence length="1167" mass="130952">MAHPLLWPKKQFFYPIGNTPATCFTQQLAPEDAADVLLLGCGDPRSIMFTVHVDLGDKRALDFTCCDAESAVLARNIILFTMVADSDPNDAMLDNVWTIFYHFYLDKVSLNRLLDQCRKLVDMSTTVESWSSSKYGGVFRFCTDASLLQIRDMWIKYLETETLSQSEKEALSLSFSAGMKNVLKTQKGVTTTAFRSAGPLWANLESMGADHFDKFWTTGTTSKPASHINPTFAYSLSGRRFNAHYGTDPLLSYHLAVPLAPTKLPPRSPVTKLDELDKAIKVQFRAWCTSFRTRLLAKTPQIVIRYFIGDALAFCQTLYHCRLLDATETGVYTTPWGGSKIHLRDQDYSLDAPNRAPLNFNIIDTSNLSDHLGLLNVLFATTRLVRDTWSSILHTHSLRSLFLSGAHENLQRGLLEKACADIPMLSLLLGLVPCRHLSEITSVSSTHEFLRMSTIKDTQFYDLLSWKKPLKQKISSDEPLRCDANRLGEFFFAMYLKMFADENMMEMLKNARLGKLRQTLILHYSRHSFVAFLDLAKSRVETDWTKAMKRFISRIESDKTLLMGLNNYQDLSCSLHLRDVESYVPSVLQASSYLFQGLGWKDVPKVVCIILVVPRQSLKSLEDMLPDEMTPPILQCETRSGVVQNIFSSIRPIFGSVETQGRSTESKINIREDAKGWNGSSSLTISFYVPAWFLSTSTEVVLSLRSTLVTMTTLKPKLGEFLTVYSASVMDRQHVFFSRHRPDNLGEVQSLLAMSRALKRRNHTSPVLETIAVNFDTLRMQASSLTNRANVVNPKDRDALSAGAIVISKQISDFAILVTFDEYEKVLEFPLPVDGSGLKTRIARKSFYVEVEAHILADPLHRRNFSFDPFPIFLDNSLPKLSNVHYLHLDRLPALDFASNYNLKWLRMHLGMAFSDSEKTKLYQKEARGTLVELKDTISRILEQFSVHRKGQPLAAGLSCSSQGEIHTLIFVSEIKLDLTSNTVVADACVLPLTPSIAPLIATGLRKILDCNLFAVETLEDEVIAWKQLLPAFAERCRTWKHTVNCEYLSKGIPVSVTVEESPLCGCGQGKNLGLFSQTSAWKSFAPFVTRIALAPLFSTSFLEGTLSAHSEALNRAIIGEERCMHCGNPGNPKLLACSACKVAKYCSAPCQKADWKKHKASCTVIK</sequence>
<dbReference type="GO" id="GO:0000981">
    <property type="term" value="F:DNA-binding transcription factor activity, RNA polymerase II-specific"/>
    <property type="evidence" value="ECO:0007669"/>
    <property type="project" value="TreeGrafter"/>
</dbReference>
<evidence type="ECO:0000313" key="7">
    <source>
        <dbReference type="Proteomes" id="UP000001194"/>
    </source>
</evidence>
<evidence type="ECO:0000256" key="1">
    <source>
        <dbReference type="ARBA" id="ARBA00022723"/>
    </source>
</evidence>
<dbReference type="Pfam" id="PF01753">
    <property type="entry name" value="zf-MYND"/>
    <property type="match status" value="1"/>
</dbReference>
<evidence type="ECO:0000256" key="2">
    <source>
        <dbReference type="ARBA" id="ARBA00022771"/>
    </source>
</evidence>
<accession>B0CZV2</accession>
<keyword evidence="7" id="KW-1185">Reference proteome</keyword>
<dbReference type="GO" id="GO:0005634">
    <property type="term" value="C:nucleus"/>
    <property type="evidence" value="ECO:0007669"/>
    <property type="project" value="TreeGrafter"/>
</dbReference>
<keyword evidence="1" id="KW-0479">Metal-binding</keyword>
<dbReference type="PROSITE" id="PS01360">
    <property type="entry name" value="ZF_MYND_1"/>
    <property type="match status" value="1"/>
</dbReference>
<protein>
    <submittedName>
        <fullName evidence="6">Predicted protein</fullName>
    </submittedName>
</protein>